<feature type="region of interest" description="Disordered" evidence="1">
    <location>
        <begin position="629"/>
        <end position="667"/>
    </location>
</feature>
<dbReference type="EMBL" id="CAWYQH010000057">
    <property type="protein sequence ID" value="CAK8679145.1"/>
    <property type="molecule type" value="Genomic_DNA"/>
</dbReference>
<name>A0ABP0FHI9_CLALP</name>
<evidence type="ECO:0000256" key="1">
    <source>
        <dbReference type="SAM" id="MobiDB-lite"/>
    </source>
</evidence>
<evidence type="ECO:0000313" key="2">
    <source>
        <dbReference type="EMBL" id="CAK8679145.1"/>
    </source>
</evidence>
<proteinExistence type="predicted"/>
<keyword evidence="3" id="KW-1185">Reference proteome</keyword>
<organism evidence="2 3">
    <name type="scientific">Clavelina lepadiformis</name>
    <name type="common">Light-bulb sea squirt</name>
    <name type="synonym">Ascidia lepadiformis</name>
    <dbReference type="NCBI Taxonomy" id="159417"/>
    <lineage>
        <taxon>Eukaryota</taxon>
        <taxon>Metazoa</taxon>
        <taxon>Chordata</taxon>
        <taxon>Tunicata</taxon>
        <taxon>Ascidiacea</taxon>
        <taxon>Aplousobranchia</taxon>
        <taxon>Clavelinidae</taxon>
        <taxon>Clavelina</taxon>
    </lineage>
</organism>
<accession>A0ABP0FHI9</accession>
<protein>
    <submittedName>
        <fullName evidence="2">Uncharacterized protein</fullName>
    </submittedName>
</protein>
<feature type="compositionally biased region" description="Polar residues" evidence="1">
    <location>
        <begin position="235"/>
        <end position="254"/>
    </location>
</feature>
<dbReference type="InterPro" id="IPR032675">
    <property type="entry name" value="LRR_dom_sf"/>
</dbReference>
<feature type="compositionally biased region" description="Polar residues" evidence="1">
    <location>
        <begin position="715"/>
        <end position="738"/>
    </location>
</feature>
<feature type="region of interest" description="Disordered" evidence="1">
    <location>
        <begin position="223"/>
        <end position="254"/>
    </location>
</feature>
<feature type="region of interest" description="Disordered" evidence="1">
    <location>
        <begin position="715"/>
        <end position="740"/>
    </location>
</feature>
<sequence>MNTGLRLISSTRKKDKLELNNGESFVYDGESENGVRTFWRCYKRGKCKRRLHLAKEAFERLKNGQSVEPSSWKTLGRHIHDKKSRSDYFERPFNTAMPESTQNTTSDVSNSQAPRSSNRFAASSNVQRGLSSVSGQIANNDYMAINRPVLRQAETSAGAETSHSSQPSGFVQEQQNLVNNLSESGPLNPAPSVQQNVPPASHISAVLTISNSTTRTDLTSLCHPSQAKRARYDDNTNSPSRGQVENSTGHDMPNTNLTFSQNPHGSNVQNVNKVPSALKNTLKVYGNSDLNRDFVKKLLQDVHFLNSKISGIAGKLTNSTCSNLHCEIICKTREDVVELFDALKSHETKFNIIVELCQKEEINVQLDSVPFTLEDGHILSYLQQNHGTVSASGVCRNQDEDGYYTETCTVVMKRRDLDQNPISDKIVIDENTIHVSYEGQMLQHPPPATSSAVSSESNDALSFLALLASVDDREINRTHQISEVQSSGSRIMSLSSSTTTTTTSTNPTPEHIEKVPTQNVPPPVFPARPTQAVLTTLQPVRCSIQSSISTQSTVCAATTNSSTYSVGNTQQSHLQPSPQQLSRFVPPPHNYHMNYNNNHGLQARHPLINNAPSCFQQATGSAPPIYNQVQPALPQQPHRNRGYDILSNPPLAHPGGASQDSDPSQHSQIAVVPIQDKQAGASGTVVQVGDYIPTMSREPDEAELQIPNQNSQLLSTSQTGGVEQPLTNQNNEFDSQQPTHEECRQNMMDTSFVNSGGYAENSPTVEDLVDAIVPSQAMPIIGNLGTTDSIGNNISSLNQNFHEVEQPASNQYTELQSTSKSQQQQTDEENRVDVEETASMQHSDLSEVEDSESDKLSSDSSGLGGDCWGLRNWFYVDGEADDDMSGNSLYGSVENSKHRKIIRKLTKYEDECYNGDVYHLQRLYKRIHKINDEQLTSKALELFPQKLAIYFAKFTELDLFLFVLTKVEKCIEFLDLSYCSSEPEDVGRLFSAIQQMPGKIRELTISGNIIPEIPSSSFFNKVSEKLWMRHCFHDEGAWYGERDANQSEKDEIQKNLDQLDNLELEVYVGVDDDGCLVSLSSQKQFDVTTTKNAERRKITRKIEMFYFRFSEGYYEDWGCNTYEYEAMDLLRLYEQIRQINDEQLTTNAAKDFPEELNLSRIKLTESQIDSLLFILTKVEKHIYELHLFSCFSKPEDVGRLFETIQAMPRKIGKLDISGNIIPKIPSKSFFNKIEYELIMWNCFPDDDATDWKRHANQSEIDEIQRVLDQLDDSELEVDLGWCDGKYVELRSRKKSDVSV</sequence>
<gene>
    <name evidence="2" type="ORF">CVLEPA_LOCUS9406</name>
</gene>
<comment type="caution">
    <text evidence="2">The sequence shown here is derived from an EMBL/GenBank/DDBJ whole genome shotgun (WGS) entry which is preliminary data.</text>
</comment>
<feature type="region of interest" description="Disordered" evidence="1">
    <location>
        <begin position="483"/>
        <end position="523"/>
    </location>
</feature>
<dbReference type="Proteomes" id="UP001642483">
    <property type="component" value="Unassembled WGS sequence"/>
</dbReference>
<feature type="region of interest" description="Disordered" evidence="1">
    <location>
        <begin position="812"/>
        <end position="862"/>
    </location>
</feature>
<feature type="compositionally biased region" description="Low complexity" evidence="1">
    <location>
        <begin position="813"/>
        <end position="825"/>
    </location>
</feature>
<feature type="compositionally biased region" description="Polar residues" evidence="1">
    <location>
        <begin position="97"/>
        <end position="129"/>
    </location>
</feature>
<feature type="compositionally biased region" description="Low complexity" evidence="1">
    <location>
        <begin position="486"/>
        <end position="508"/>
    </location>
</feature>
<feature type="compositionally biased region" description="Polar residues" evidence="1">
    <location>
        <begin position="658"/>
        <end position="667"/>
    </location>
</feature>
<evidence type="ECO:0000313" key="3">
    <source>
        <dbReference type="Proteomes" id="UP001642483"/>
    </source>
</evidence>
<dbReference type="SUPFAM" id="SSF52047">
    <property type="entry name" value="RNI-like"/>
    <property type="match status" value="1"/>
</dbReference>
<reference evidence="2 3" key="1">
    <citation type="submission" date="2024-02" db="EMBL/GenBank/DDBJ databases">
        <authorList>
            <person name="Daric V."/>
            <person name="Darras S."/>
        </authorList>
    </citation>
    <scope>NUCLEOTIDE SEQUENCE [LARGE SCALE GENOMIC DNA]</scope>
</reference>
<feature type="region of interest" description="Disordered" evidence="1">
    <location>
        <begin position="93"/>
        <end position="129"/>
    </location>
</feature>
<dbReference type="Gene3D" id="3.80.10.10">
    <property type="entry name" value="Ribonuclease Inhibitor"/>
    <property type="match status" value="1"/>
</dbReference>